<dbReference type="AlphaFoldDB" id="A0A9K3D801"/>
<dbReference type="EMBL" id="BDIP01004624">
    <property type="protein sequence ID" value="GIQ89029.1"/>
    <property type="molecule type" value="Genomic_DNA"/>
</dbReference>
<dbReference type="PANTHER" id="PTHR45860:SF1">
    <property type="entry name" value="TRANSLATION INITIATION FACTOR EIF-2B SUBUNIT ALPHA"/>
    <property type="match status" value="1"/>
</dbReference>
<gene>
    <name evidence="9" type="ORF">KIPB_011406</name>
</gene>
<dbReference type="InterPro" id="IPR000649">
    <property type="entry name" value="IF-2B-related"/>
</dbReference>
<keyword evidence="4" id="KW-0648">Protein biosynthesis</keyword>
<evidence type="ECO:0000256" key="1">
    <source>
        <dbReference type="ARBA" id="ARBA00004514"/>
    </source>
</evidence>
<evidence type="ECO:0000256" key="6">
    <source>
        <dbReference type="ARBA" id="ARBA00044236"/>
    </source>
</evidence>
<dbReference type="PANTHER" id="PTHR45860">
    <property type="entry name" value="TRANSLATION INITIATION FACTOR EIF-2B SUBUNIT ALPHA"/>
    <property type="match status" value="1"/>
</dbReference>
<dbReference type="SUPFAM" id="SSF100950">
    <property type="entry name" value="NagB/RpiA/CoA transferase-like"/>
    <property type="match status" value="1"/>
</dbReference>
<dbReference type="InterPro" id="IPR037171">
    <property type="entry name" value="NagB/RpiA_transferase-like"/>
</dbReference>
<dbReference type="Gene3D" id="1.20.120.1070">
    <property type="entry name" value="Translation initiation factor eIF-2B, N-terminal domain"/>
    <property type="match status" value="1"/>
</dbReference>
<dbReference type="GO" id="GO:0005829">
    <property type="term" value="C:cytosol"/>
    <property type="evidence" value="ECO:0007669"/>
    <property type="project" value="UniProtKB-SubCell"/>
</dbReference>
<evidence type="ECO:0000256" key="5">
    <source>
        <dbReference type="ARBA" id="ARBA00044208"/>
    </source>
</evidence>
<name>A0A9K3D801_9EUKA</name>
<dbReference type="InterPro" id="IPR042528">
    <property type="entry name" value="elF-2B_alpha_N"/>
</dbReference>
<accession>A0A9K3D801</accession>
<evidence type="ECO:0000256" key="3">
    <source>
        <dbReference type="ARBA" id="ARBA00022540"/>
    </source>
</evidence>
<dbReference type="InterPro" id="IPR051501">
    <property type="entry name" value="eIF2B_alpha/beta/delta"/>
</dbReference>
<proteinExistence type="inferred from homology"/>
<evidence type="ECO:0000256" key="7">
    <source>
        <dbReference type="ARBA" id="ARBA00046432"/>
    </source>
</evidence>
<feature type="non-terminal residue" evidence="9">
    <location>
        <position position="1"/>
    </location>
</feature>
<comment type="similarity">
    <text evidence="2 8">Belongs to the eIF-2B alpha/beta/delta subunits family.</text>
</comment>
<reference evidence="9 10" key="1">
    <citation type="journal article" date="2018" name="PLoS ONE">
        <title>The draft genome of Kipferlia bialata reveals reductive genome evolution in fornicate parasites.</title>
        <authorList>
            <person name="Tanifuji G."/>
            <person name="Takabayashi S."/>
            <person name="Kume K."/>
            <person name="Takagi M."/>
            <person name="Nakayama T."/>
            <person name="Kamikawa R."/>
            <person name="Inagaki Y."/>
            <person name="Hashimoto T."/>
        </authorList>
    </citation>
    <scope>NUCLEOTIDE SEQUENCE [LARGE SCALE GENOMIC DNA]</scope>
    <source>
        <strain evidence="9">NY0173</strain>
    </source>
</reference>
<keyword evidence="3 9" id="KW-0396">Initiation factor</keyword>
<evidence type="ECO:0000313" key="10">
    <source>
        <dbReference type="Proteomes" id="UP000265618"/>
    </source>
</evidence>
<comment type="subcellular location">
    <subcellularLocation>
        <location evidence="1">Cytoplasm</location>
        <location evidence="1">Cytosol</location>
    </subcellularLocation>
</comment>
<dbReference type="OrthoDB" id="10249309at2759"/>
<evidence type="ECO:0000256" key="8">
    <source>
        <dbReference type="RuleBase" id="RU003814"/>
    </source>
</evidence>
<keyword evidence="10" id="KW-1185">Reference proteome</keyword>
<dbReference type="GO" id="GO:0005085">
    <property type="term" value="F:guanyl-nucleotide exchange factor activity"/>
    <property type="evidence" value="ECO:0007669"/>
    <property type="project" value="TreeGrafter"/>
</dbReference>
<evidence type="ECO:0000256" key="2">
    <source>
        <dbReference type="ARBA" id="ARBA00007251"/>
    </source>
</evidence>
<organism evidence="9 10">
    <name type="scientific">Kipferlia bialata</name>
    <dbReference type="NCBI Taxonomy" id="797122"/>
    <lineage>
        <taxon>Eukaryota</taxon>
        <taxon>Metamonada</taxon>
        <taxon>Carpediemonas-like organisms</taxon>
        <taxon>Kipferlia</taxon>
    </lineage>
</organism>
<dbReference type="GO" id="GO:0005851">
    <property type="term" value="C:eukaryotic translation initiation factor 2B complex"/>
    <property type="evidence" value="ECO:0007669"/>
    <property type="project" value="TreeGrafter"/>
</dbReference>
<protein>
    <recommendedName>
        <fullName evidence="5">Translation initiation factor eIF2B subunit alpha</fullName>
    </recommendedName>
    <alternativeName>
        <fullName evidence="6">eIF2B GDP-GTP exchange factor subunit alpha</fullName>
    </alternativeName>
</protein>
<dbReference type="GO" id="GO:0003743">
    <property type="term" value="F:translation initiation factor activity"/>
    <property type="evidence" value="ECO:0007669"/>
    <property type="project" value="UniProtKB-KW"/>
</dbReference>
<dbReference type="Proteomes" id="UP000265618">
    <property type="component" value="Unassembled WGS sequence"/>
</dbReference>
<comment type="caution">
    <text evidence="9">The sequence shown here is derived from an EMBL/GenBank/DDBJ whole genome shotgun (WGS) entry which is preliminary data.</text>
</comment>
<sequence length="163" mass="18277">TMSSSEAQIHESVKQVLVEFKNEVKPGSLTAYAIAAMKALNTMIAVAPVTTFYELEHVLLDAAIKSLCDTCDEPSVSSGCDVYKLFVTRGLDETYDNFEHCRQQIVEKGKRLISLFEKSRTDIARRFVRSMHDSSVVLLHGFSRVVMQVVEEGIRWSRRGSGT</sequence>
<comment type="subunit">
    <text evidence="7">Component of the translation initiation factor 2B (eIF2B) complex which is a heterodecamer of two sets of five different subunits: alpha, beta, gamma, delta and epsilon. Subunits alpha, beta and delta comprise a regulatory subcomplex and subunits epsilon and gamma comprise a catalytic subcomplex. Within the complex, the hexameric regulatory complex resides at the center, with the two heterodimeric catalytic subcomplexes bound on opposite sides.</text>
</comment>
<dbReference type="Pfam" id="PF01008">
    <property type="entry name" value="IF-2B"/>
    <property type="match status" value="1"/>
</dbReference>
<evidence type="ECO:0000256" key="4">
    <source>
        <dbReference type="ARBA" id="ARBA00022917"/>
    </source>
</evidence>
<evidence type="ECO:0000313" key="9">
    <source>
        <dbReference type="EMBL" id="GIQ89029.1"/>
    </source>
</evidence>